<organism evidence="1 2">
    <name type="scientific">Streptomyces acidicola</name>
    <dbReference type="NCBI Taxonomy" id="2596892"/>
    <lineage>
        <taxon>Bacteria</taxon>
        <taxon>Bacillati</taxon>
        <taxon>Actinomycetota</taxon>
        <taxon>Actinomycetes</taxon>
        <taxon>Kitasatosporales</taxon>
        <taxon>Streptomycetaceae</taxon>
        <taxon>Streptomyces</taxon>
    </lineage>
</organism>
<reference evidence="1 2" key="1">
    <citation type="submission" date="2019-09" db="EMBL/GenBank/DDBJ databases">
        <authorList>
            <person name="Duangmal K."/>
            <person name="Teo W.F.A."/>
            <person name="Lipun K."/>
        </authorList>
    </citation>
    <scope>NUCLEOTIDE SEQUENCE [LARGE SCALE GENOMIC DNA]</scope>
    <source>
        <strain evidence="1 2">K1PN6</strain>
    </source>
</reference>
<dbReference type="RefSeq" id="WP_152870874.1">
    <property type="nucleotide sequence ID" value="NZ_VMNX01000494.1"/>
</dbReference>
<dbReference type="Proteomes" id="UP000373149">
    <property type="component" value="Unassembled WGS sequence"/>
</dbReference>
<comment type="caution">
    <text evidence="1">The sequence shown here is derived from an EMBL/GenBank/DDBJ whole genome shotgun (WGS) entry which is preliminary data.</text>
</comment>
<protein>
    <submittedName>
        <fullName evidence="1">Uncharacterized protein</fullName>
    </submittedName>
</protein>
<name>A0A5N8X8V9_9ACTN</name>
<sequence>MSDHGDKITEEQVQERAAQIRERLNRVRKIEGFDPVAGLDLEAMARRSLEARARPKPSAHDVLKVIRPEWEKEAAQQGLTGEALSAFKWQILAEDGPQVYGEITDIVYYVIHLNKAAVEKISWNSEVFFQALEAAALAVPEIDEILSPLEAFIRAEVTTIQAVGSTVSNGQVKLVGVWPVPVVIAESDEDYNWDAEDAAKRLRDRIGGRAGG</sequence>
<dbReference type="EMBL" id="VMNX01000494">
    <property type="protein sequence ID" value="MPY55554.1"/>
    <property type="molecule type" value="Genomic_DNA"/>
</dbReference>
<keyword evidence="2" id="KW-1185">Reference proteome</keyword>
<dbReference type="AlphaFoldDB" id="A0A5N8X8V9"/>
<proteinExistence type="predicted"/>
<gene>
    <name evidence="1" type="ORF">FPZ41_46300</name>
</gene>
<evidence type="ECO:0000313" key="2">
    <source>
        <dbReference type="Proteomes" id="UP000373149"/>
    </source>
</evidence>
<accession>A0A5N8X8V9</accession>
<evidence type="ECO:0000313" key="1">
    <source>
        <dbReference type="EMBL" id="MPY55554.1"/>
    </source>
</evidence>